<evidence type="ECO:0000313" key="2">
    <source>
        <dbReference type="EMBL" id="ATV62548.1"/>
    </source>
</evidence>
<keyword evidence="3" id="KW-1185">Reference proteome</keyword>
<name>A0AAD0AN99_9FUSO</name>
<dbReference type="AlphaFoldDB" id="A0AAD0AN99"/>
<proteinExistence type="predicted"/>
<evidence type="ECO:0000313" key="3">
    <source>
        <dbReference type="Proteomes" id="UP000228552"/>
    </source>
</evidence>
<dbReference type="EMBL" id="CP024700">
    <property type="protein sequence ID" value="ATV62548.1"/>
    <property type="molecule type" value="Genomic_DNA"/>
</dbReference>
<keyword evidence="1" id="KW-0472">Membrane</keyword>
<keyword evidence="1" id="KW-1133">Transmembrane helix</keyword>
<gene>
    <name evidence="2" type="ORF">CTM74_12315</name>
</gene>
<accession>A0AAD0AN99</accession>
<dbReference type="RefSeq" id="WP_099988329.1">
    <property type="nucleotide sequence ID" value="NZ_CP024700.1"/>
</dbReference>
<evidence type="ECO:0000256" key="1">
    <source>
        <dbReference type="SAM" id="Phobius"/>
    </source>
</evidence>
<organism evidence="2 3">
    <name type="scientific">Fusobacterium pseudoperiodonticum</name>
    <dbReference type="NCBI Taxonomy" id="2663009"/>
    <lineage>
        <taxon>Bacteria</taxon>
        <taxon>Fusobacteriati</taxon>
        <taxon>Fusobacteriota</taxon>
        <taxon>Fusobacteriia</taxon>
        <taxon>Fusobacteriales</taxon>
        <taxon>Fusobacteriaceae</taxon>
        <taxon>Fusobacterium</taxon>
    </lineage>
</organism>
<sequence>MIFGELSLEEFKKQCPLNIIENPMYIKKSLEEVIKAKDENDFERLHTIVWLFKLYNINAYIALFCIVAIYSD</sequence>
<protein>
    <submittedName>
        <fullName evidence="2">Uncharacterized protein</fullName>
    </submittedName>
</protein>
<dbReference type="Proteomes" id="UP000228552">
    <property type="component" value="Chromosome"/>
</dbReference>
<reference evidence="2 3" key="1">
    <citation type="submission" date="2017-11" db="EMBL/GenBank/DDBJ databases">
        <title>Genome sequencing of Fusobacterium periodonticum KCOM 1263.</title>
        <authorList>
            <person name="Kook J.-K."/>
            <person name="Park S.-N."/>
            <person name="Lim Y.K."/>
        </authorList>
    </citation>
    <scope>NUCLEOTIDE SEQUENCE [LARGE SCALE GENOMIC DNA]</scope>
    <source>
        <strain evidence="2 3">KCOM 1263</strain>
    </source>
</reference>
<keyword evidence="1" id="KW-0812">Transmembrane</keyword>
<feature type="transmembrane region" description="Helical" evidence="1">
    <location>
        <begin position="48"/>
        <end position="70"/>
    </location>
</feature>